<dbReference type="EMBL" id="JARKNE010000011">
    <property type="protein sequence ID" value="KAK5786258.1"/>
    <property type="molecule type" value="Genomic_DNA"/>
</dbReference>
<name>A0ABR0N6Q4_GOSAR</name>
<accession>A0ABR0N6Q4</accession>
<evidence type="ECO:0000313" key="3">
    <source>
        <dbReference type="Proteomes" id="UP001358586"/>
    </source>
</evidence>
<evidence type="ECO:0000313" key="2">
    <source>
        <dbReference type="EMBL" id="KAK5786258.1"/>
    </source>
</evidence>
<evidence type="ECO:0000259" key="1">
    <source>
        <dbReference type="Pfam" id="PF13456"/>
    </source>
</evidence>
<dbReference type="Proteomes" id="UP001358586">
    <property type="component" value="Chromosome 11"/>
</dbReference>
<dbReference type="InterPro" id="IPR002156">
    <property type="entry name" value="RNaseH_domain"/>
</dbReference>
<protein>
    <recommendedName>
        <fullName evidence="1">RNase H type-1 domain-containing protein</fullName>
    </recommendedName>
</protein>
<feature type="domain" description="RNase H type-1" evidence="1">
    <location>
        <begin position="114"/>
        <end position="179"/>
    </location>
</feature>
<reference evidence="2 3" key="1">
    <citation type="submission" date="2023-03" db="EMBL/GenBank/DDBJ databases">
        <title>WGS of Gossypium arboreum.</title>
        <authorList>
            <person name="Yu D."/>
        </authorList>
    </citation>
    <scope>NUCLEOTIDE SEQUENCE [LARGE SCALE GENOMIC DNA]</scope>
    <source>
        <tissue evidence="2">Leaf</tissue>
    </source>
</reference>
<keyword evidence="3" id="KW-1185">Reference proteome</keyword>
<dbReference type="InterPro" id="IPR044730">
    <property type="entry name" value="RNase_H-like_dom_plant"/>
</dbReference>
<dbReference type="PANTHER" id="PTHR47074">
    <property type="entry name" value="BNAC02G40300D PROTEIN"/>
    <property type="match status" value="1"/>
</dbReference>
<organism evidence="2 3">
    <name type="scientific">Gossypium arboreum</name>
    <name type="common">Tree cotton</name>
    <name type="synonym">Gossypium nanking</name>
    <dbReference type="NCBI Taxonomy" id="29729"/>
    <lineage>
        <taxon>Eukaryota</taxon>
        <taxon>Viridiplantae</taxon>
        <taxon>Streptophyta</taxon>
        <taxon>Embryophyta</taxon>
        <taxon>Tracheophyta</taxon>
        <taxon>Spermatophyta</taxon>
        <taxon>Magnoliopsida</taxon>
        <taxon>eudicotyledons</taxon>
        <taxon>Gunneridae</taxon>
        <taxon>Pentapetalae</taxon>
        <taxon>rosids</taxon>
        <taxon>malvids</taxon>
        <taxon>Malvales</taxon>
        <taxon>Malvaceae</taxon>
        <taxon>Malvoideae</taxon>
        <taxon>Gossypium</taxon>
    </lineage>
</organism>
<dbReference type="CDD" id="cd06222">
    <property type="entry name" value="RNase_H_like"/>
    <property type="match status" value="1"/>
</dbReference>
<gene>
    <name evidence="2" type="ORF">PVK06_040891</name>
</gene>
<dbReference type="PANTHER" id="PTHR47074:SF61">
    <property type="entry name" value="RNASE H TYPE-1 DOMAIN-CONTAINING PROTEIN"/>
    <property type="match status" value="1"/>
</dbReference>
<dbReference type="Pfam" id="PF13456">
    <property type="entry name" value="RVT_3"/>
    <property type="match status" value="1"/>
</dbReference>
<sequence>MWSGNVRKNRFKTSKNGSYPELKDGAPDYYHKEVKKSLSNLCFKLEWKRELIVNTFSEEIAGKILSIPLAKDPHDDFMAWCGEPSGEYLVRSAYKLLQASENDTRAHALHTDYTSGIVARNSKGVVLLSSSEMHQEIPSAFAAEALACRKAVQIGINMQWPQIIVEGDSLTVIKKCKTKE</sequence>
<dbReference type="InterPro" id="IPR052929">
    <property type="entry name" value="RNase_H-like_EbsB-rel"/>
</dbReference>
<proteinExistence type="predicted"/>
<comment type="caution">
    <text evidence="2">The sequence shown here is derived from an EMBL/GenBank/DDBJ whole genome shotgun (WGS) entry which is preliminary data.</text>
</comment>